<evidence type="ECO:0000313" key="3">
    <source>
        <dbReference type="Proteomes" id="UP000001861"/>
    </source>
</evidence>
<dbReference type="VEuPathDB" id="FungiDB:CC1G_00078"/>
<feature type="region of interest" description="Disordered" evidence="1">
    <location>
        <begin position="1"/>
        <end position="43"/>
    </location>
</feature>
<dbReference type="KEGG" id="cci:CC1G_00078"/>
<reference evidence="2 3" key="1">
    <citation type="journal article" date="2010" name="Proc. Natl. Acad. Sci. U.S.A.">
        <title>Insights into evolution of multicellular fungi from the assembled chromosomes of the mushroom Coprinopsis cinerea (Coprinus cinereus).</title>
        <authorList>
            <person name="Stajich J.E."/>
            <person name="Wilke S.K."/>
            <person name="Ahren D."/>
            <person name="Au C.H."/>
            <person name="Birren B.W."/>
            <person name="Borodovsky M."/>
            <person name="Burns C."/>
            <person name="Canback B."/>
            <person name="Casselton L.A."/>
            <person name="Cheng C.K."/>
            <person name="Deng J."/>
            <person name="Dietrich F.S."/>
            <person name="Fargo D.C."/>
            <person name="Farman M.L."/>
            <person name="Gathman A.C."/>
            <person name="Goldberg J."/>
            <person name="Guigo R."/>
            <person name="Hoegger P.J."/>
            <person name="Hooker J.B."/>
            <person name="Huggins A."/>
            <person name="James T.Y."/>
            <person name="Kamada T."/>
            <person name="Kilaru S."/>
            <person name="Kodira C."/>
            <person name="Kues U."/>
            <person name="Kupfer D."/>
            <person name="Kwan H.S."/>
            <person name="Lomsadze A."/>
            <person name="Li W."/>
            <person name="Lilly W.W."/>
            <person name="Ma L.J."/>
            <person name="Mackey A.J."/>
            <person name="Manning G."/>
            <person name="Martin F."/>
            <person name="Muraguchi H."/>
            <person name="Natvig D.O."/>
            <person name="Palmerini H."/>
            <person name="Ramesh M.A."/>
            <person name="Rehmeyer C.J."/>
            <person name="Roe B.A."/>
            <person name="Shenoy N."/>
            <person name="Stanke M."/>
            <person name="Ter-Hovhannisyan V."/>
            <person name="Tunlid A."/>
            <person name="Velagapudi R."/>
            <person name="Vision T.J."/>
            <person name="Zeng Q."/>
            <person name="Zolan M.E."/>
            <person name="Pukkila P.J."/>
        </authorList>
    </citation>
    <scope>NUCLEOTIDE SEQUENCE [LARGE SCALE GENOMIC DNA]</scope>
    <source>
        <strain evidence="3">Okayama-7 / 130 / ATCC MYA-4618 / FGSC 9003</strain>
    </source>
</reference>
<dbReference type="Proteomes" id="UP000001861">
    <property type="component" value="Unassembled WGS sequence"/>
</dbReference>
<organism evidence="2 3">
    <name type="scientific">Coprinopsis cinerea (strain Okayama-7 / 130 / ATCC MYA-4618 / FGSC 9003)</name>
    <name type="common">Inky cap fungus</name>
    <name type="synonym">Hormographiella aspergillata</name>
    <dbReference type="NCBI Taxonomy" id="240176"/>
    <lineage>
        <taxon>Eukaryota</taxon>
        <taxon>Fungi</taxon>
        <taxon>Dikarya</taxon>
        <taxon>Basidiomycota</taxon>
        <taxon>Agaricomycotina</taxon>
        <taxon>Agaricomycetes</taxon>
        <taxon>Agaricomycetidae</taxon>
        <taxon>Agaricales</taxon>
        <taxon>Agaricineae</taxon>
        <taxon>Psathyrellaceae</taxon>
        <taxon>Coprinopsis</taxon>
    </lineage>
</organism>
<dbReference type="AlphaFoldDB" id="D6RMU7"/>
<dbReference type="RefSeq" id="XP_002911152.1">
    <property type="nucleotide sequence ID" value="XM_002911106.1"/>
</dbReference>
<proteinExistence type="predicted"/>
<name>D6RMU7_COPC7</name>
<evidence type="ECO:0000256" key="1">
    <source>
        <dbReference type="SAM" id="MobiDB-lite"/>
    </source>
</evidence>
<gene>
    <name evidence="2" type="ORF">CC1G_00078</name>
</gene>
<accession>D6RMU7</accession>
<evidence type="ECO:0000313" key="2">
    <source>
        <dbReference type="EMBL" id="EFI27658.1"/>
    </source>
</evidence>
<dbReference type="EMBL" id="AACS02000005">
    <property type="protein sequence ID" value="EFI27658.1"/>
    <property type="molecule type" value="Genomic_DNA"/>
</dbReference>
<sequence>MAKSQKSTSLCLENPAKIEEKQHSNLQTRRQPTRQRRTWTADNSTEQFSRLNFQIYPSGPVHVHPLPVVVATVGDVPTRGR</sequence>
<feature type="compositionally biased region" description="Polar residues" evidence="1">
    <location>
        <begin position="1"/>
        <end position="11"/>
    </location>
</feature>
<dbReference type="GeneID" id="6013496"/>
<keyword evidence="3" id="KW-1185">Reference proteome</keyword>
<dbReference type="HOGENOM" id="CLU_2573794_0_0_1"/>
<comment type="caution">
    <text evidence="2">The sequence shown here is derived from an EMBL/GenBank/DDBJ whole genome shotgun (WGS) entry which is preliminary data.</text>
</comment>
<dbReference type="InParanoid" id="D6RMU7"/>
<protein>
    <submittedName>
        <fullName evidence="2">Uncharacterized protein</fullName>
    </submittedName>
</protein>